<evidence type="ECO:0000313" key="2">
    <source>
        <dbReference type="EMBL" id="MFD0738499.1"/>
    </source>
</evidence>
<keyword evidence="3" id="KW-1185">Reference proteome</keyword>
<dbReference type="RefSeq" id="WP_386811417.1">
    <property type="nucleotide sequence ID" value="NZ_JBHTIH010000002.1"/>
</dbReference>
<feature type="transmembrane region" description="Helical" evidence="1">
    <location>
        <begin position="138"/>
        <end position="162"/>
    </location>
</feature>
<evidence type="ECO:0000256" key="1">
    <source>
        <dbReference type="SAM" id="Phobius"/>
    </source>
</evidence>
<dbReference type="EMBL" id="JBHTIH010000002">
    <property type="protein sequence ID" value="MFD0738499.1"/>
    <property type="molecule type" value="Genomic_DNA"/>
</dbReference>
<reference evidence="3" key="1">
    <citation type="journal article" date="2019" name="Int. J. Syst. Evol. Microbiol.">
        <title>The Global Catalogue of Microorganisms (GCM) 10K type strain sequencing project: providing services to taxonomists for standard genome sequencing and annotation.</title>
        <authorList>
            <consortium name="The Broad Institute Genomics Platform"/>
            <consortium name="The Broad Institute Genome Sequencing Center for Infectious Disease"/>
            <person name="Wu L."/>
            <person name="Ma J."/>
        </authorList>
    </citation>
    <scope>NUCLEOTIDE SEQUENCE [LARGE SCALE GENOMIC DNA]</scope>
    <source>
        <strain evidence="3">CCUG 55491</strain>
    </source>
</reference>
<gene>
    <name evidence="2" type="ORF">ACFQZQ_04255</name>
</gene>
<keyword evidence="1" id="KW-1133">Transmembrane helix</keyword>
<dbReference type="Pfam" id="PF14329">
    <property type="entry name" value="DUF4386"/>
    <property type="match status" value="1"/>
</dbReference>
<feature type="transmembrane region" description="Helical" evidence="1">
    <location>
        <begin position="12"/>
        <end position="31"/>
    </location>
</feature>
<feature type="transmembrane region" description="Helical" evidence="1">
    <location>
        <begin position="51"/>
        <end position="74"/>
    </location>
</feature>
<feature type="transmembrane region" description="Helical" evidence="1">
    <location>
        <begin position="203"/>
        <end position="224"/>
    </location>
</feature>
<keyword evidence="1" id="KW-0812">Transmembrane</keyword>
<comment type="caution">
    <text evidence="2">The sequence shown here is derived from an EMBL/GenBank/DDBJ whole genome shotgun (WGS) entry which is preliminary data.</text>
</comment>
<keyword evidence="1" id="KW-0472">Membrane</keyword>
<proteinExistence type="predicted"/>
<sequence>MLPTDRIARTAGLLYLVVVITGLFGLMYVPSQITVRGDAVATLDNILRSESLFRLGIASMLINQIAFLLLPLVLYRLLRSVGQNAAVLMVALAVTSVPITLVALAHRLDALSLLGGSDYVAALSIAERNALVMTALKAYGNGILVTTVLWGLWLLPFGYLVFRSGFLPRLLGALLIVGGIGLTADVFGTVLSREFAHTSLSTILASSSSVGEIGICLWLLIVGVRGRAAVAEPSTLHHGTT</sequence>
<feature type="transmembrane region" description="Helical" evidence="1">
    <location>
        <begin position="169"/>
        <end position="191"/>
    </location>
</feature>
<dbReference type="InterPro" id="IPR025495">
    <property type="entry name" value="DUF4386"/>
</dbReference>
<evidence type="ECO:0000313" key="3">
    <source>
        <dbReference type="Proteomes" id="UP001597090"/>
    </source>
</evidence>
<accession>A0ABW2YLX8</accession>
<name>A0ABW2YLX8_9GAMM</name>
<protein>
    <submittedName>
        <fullName evidence="2">DUF4386 domain-containing protein</fullName>
    </submittedName>
</protein>
<organism evidence="2 3">
    <name type="scientific">Lysobacter koreensis</name>
    <dbReference type="NCBI Taxonomy" id="266122"/>
    <lineage>
        <taxon>Bacteria</taxon>
        <taxon>Pseudomonadati</taxon>
        <taxon>Pseudomonadota</taxon>
        <taxon>Gammaproteobacteria</taxon>
        <taxon>Lysobacterales</taxon>
        <taxon>Lysobacteraceae</taxon>
        <taxon>Lysobacter</taxon>
    </lineage>
</organism>
<feature type="transmembrane region" description="Helical" evidence="1">
    <location>
        <begin position="86"/>
        <end position="105"/>
    </location>
</feature>
<dbReference type="Proteomes" id="UP001597090">
    <property type="component" value="Unassembled WGS sequence"/>
</dbReference>